<keyword evidence="2" id="KW-1185">Reference proteome</keyword>
<evidence type="ECO:0000313" key="1">
    <source>
        <dbReference type="EMBL" id="AKN80553.1"/>
    </source>
</evidence>
<dbReference type="Pfam" id="PF04913">
    <property type="entry name" value="Baculo_Y142"/>
    <property type="match status" value="1"/>
</dbReference>
<name>A0A0M3N101_9ABAC</name>
<dbReference type="RefSeq" id="YP_009165612.1">
    <property type="nucleotide sequence ID" value="NC_027923.1"/>
</dbReference>
<proteinExistence type="predicted"/>
<dbReference type="Proteomes" id="UP000204667">
    <property type="component" value="Segment"/>
</dbReference>
<accession>A0A0M3N101</accession>
<sequence length="507" mass="60184">MSTLISEKLTLEPSQYKYLFLASYFRMKFDERFSSESEPFIAEYLRNNFNVLDESTLLNFVDYLTEMQLKNLVVDRSVDMFRFVKPQFKFVCTKSQVEILEFDDKVYLQPKTNVYATNFFVSDPRKYRLALYQEFSKVFDSRQFVSNNNMYTLMNGNVGYVFDDAYTDWCGVRMCNAPKVTDSMYPYRLYLIGDEMANHFIENNISFSAVIDDKRESILKNFHKGIPMFRNNYRLINSKKFRTNKPNKVFDEIKTELDTSSKYVKFIQRDYIFDAVSFPDDLLDLLNEFMTETSVYKFITKFVEPTEMSIEEDSVANRSNYYSEIVVDRYAVDKYRKINVKIETNTRYPSLRYNEPAYIFVRPDIIQIKGTLNAFYVPKERIFAILANNSLFGSKELLHFDLKLIPYTHSSPPRRLNLETYVIDSQQKLYLTRYIFGNTVPAYLLIRGDYESSFKSLHELKNPWVHNTLLKLLITTNLVEYSLQQQQHQHGRYAPTHHKRHRAIYGQ</sequence>
<evidence type="ECO:0000313" key="2">
    <source>
        <dbReference type="Proteomes" id="UP000204667"/>
    </source>
</evidence>
<dbReference type="GeneID" id="26039983"/>
<dbReference type="OrthoDB" id="4896at10239"/>
<dbReference type="EMBL" id="KM596836">
    <property type="protein sequence ID" value="AKN80553.1"/>
    <property type="molecule type" value="Genomic_DNA"/>
</dbReference>
<gene>
    <name evidence="1" type="primary">p49</name>
</gene>
<dbReference type="InterPro" id="IPR006997">
    <property type="entry name" value="Baculo_Y142"/>
</dbReference>
<protein>
    <submittedName>
        <fullName evidence="1">p49</fullName>
    </submittedName>
</protein>
<reference evidence="1 2" key="1">
    <citation type="journal article" date="2016" name="Sci. Rep.">
        <title>Genome sequence of Perigonia lusca single nucleopolyhedrovirus: insights into the evolution of a nucleotide metabolism enzyme in the family Baculoviridae.</title>
        <authorList>
            <person name="Ardisson-Araujo D.M."/>
            <person name="Lima R.N."/>
            <person name="Melo F.L."/>
            <person name="Clem R.J."/>
            <person name="Huang N."/>
            <person name="Bao S.N."/>
            <person name="Sosa-Gomez D.R."/>
            <person name="Ribeiro B.M."/>
        </authorList>
    </citation>
    <scope>NUCLEOTIDE SEQUENCE [LARGE SCALE GENOMIC DNA]</scope>
</reference>
<dbReference type="KEGG" id="vg:26039983"/>
<organism evidence="1 2">
    <name type="scientific">Perigonia lusca single nucleopolyhedrovirus</name>
    <dbReference type="NCBI Taxonomy" id="1675865"/>
    <lineage>
        <taxon>Viruses</taxon>
        <taxon>Viruses incertae sedis</taxon>
        <taxon>Naldaviricetes</taxon>
        <taxon>Lefavirales</taxon>
        <taxon>Baculoviridae</taxon>
        <taxon>Alphabaculovirus</taxon>
        <taxon>Alphabaculovirus peluscae</taxon>
        <taxon>Perigonia lusca nucleopolyhedrovirus</taxon>
    </lineage>
</organism>